<dbReference type="SUPFAM" id="SSF47598">
    <property type="entry name" value="Ribbon-helix-helix"/>
    <property type="match status" value="1"/>
</dbReference>
<organism evidence="2 3">
    <name type="scientific">Janibacter limosus</name>
    <dbReference type="NCBI Taxonomy" id="53458"/>
    <lineage>
        <taxon>Bacteria</taxon>
        <taxon>Bacillati</taxon>
        <taxon>Actinomycetota</taxon>
        <taxon>Actinomycetes</taxon>
        <taxon>Micrococcales</taxon>
        <taxon>Intrasporangiaceae</taxon>
        <taxon>Janibacter</taxon>
    </lineage>
</organism>
<dbReference type="Pfam" id="PF22513">
    <property type="entry name" value="FitA-like_RHH"/>
    <property type="match status" value="1"/>
</dbReference>
<evidence type="ECO:0000313" key="2">
    <source>
        <dbReference type="EMBL" id="QBF47728.1"/>
    </source>
</evidence>
<dbReference type="KEGG" id="jli:EXU32_16655"/>
<dbReference type="InterPro" id="IPR053853">
    <property type="entry name" value="FitA-like_RHH"/>
</dbReference>
<keyword evidence="3" id="KW-1185">Reference proteome</keyword>
<name>A0A4V0ZBE6_9MICO</name>
<dbReference type="AlphaFoldDB" id="A0A4V0ZBE6"/>
<dbReference type="OrthoDB" id="7107936at2"/>
<dbReference type="GO" id="GO:0006355">
    <property type="term" value="P:regulation of DNA-templated transcription"/>
    <property type="evidence" value="ECO:0007669"/>
    <property type="project" value="InterPro"/>
</dbReference>
<sequence>MATLHIRDIPGDVAATLSARAATEGRSLSAYVGAELSKLAQRPTNAELVSRLRAADRRGAPTREDILAALHEGRR</sequence>
<dbReference type="Proteomes" id="UP000290408">
    <property type="component" value="Chromosome"/>
</dbReference>
<reference evidence="2 3" key="1">
    <citation type="submission" date="2019-02" db="EMBL/GenBank/DDBJ databases">
        <title>Genomic data mining of an Antarctic deep-sea actinobacterium, Janibacterlimosus P3-3-X1.</title>
        <authorList>
            <person name="Liao L."/>
            <person name="Chen B."/>
        </authorList>
    </citation>
    <scope>NUCLEOTIDE SEQUENCE [LARGE SCALE GENOMIC DNA]</scope>
    <source>
        <strain evidence="2 3">P3-3-X1</strain>
    </source>
</reference>
<dbReference type="EMBL" id="CP036164">
    <property type="protein sequence ID" value="QBF47728.1"/>
    <property type="molecule type" value="Genomic_DNA"/>
</dbReference>
<dbReference type="RefSeq" id="WP_130630904.1">
    <property type="nucleotide sequence ID" value="NZ_CP036164.1"/>
</dbReference>
<feature type="domain" description="Antitoxin FitA-like ribbon-helix-helix" evidence="1">
    <location>
        <begin position="2"/>
        <end position="34"/>
    </location>
</feature>
<gene>
    <name evidence="2" type="ORF">EXU32_16655</name>
</gene>
<protein>
    <submittedName>
        <fullName evidence="2">Antitoxin</fullName>
    </submittedName>
</protein>
<evidence type="ECO:0000313" key="3">
    <source>
        <dbReference type="Proteomes" id="UP000290408"/>
    </source>
</evidence>
<dbReference type="InterPro" id="IPR010985">
    <property type="entry name" value="Ribbon_hlx_hlx"/>
</dbReference>
<accession>A0A4V0ZBE6</accession>
<evidence type="ECO:0000259" key="1">
    <source>
        <dbReference type="Pfam" id="PF22513"/>
    </source>
</evidence>
<proteinExistence type="predicted"/>